<gene>
    <name evidence="1" type="ORF">TBK1r_30800</name>
</gene>
<reference evidence="1 2" key="1">
    <citation type="submission" date="2019-02" db="EMBL/GenBank/DDBJ databases">
        <title>Deep-cultivation of Planctomycetes and their phenomic and genomic characterization uncovers novel biology.</title>
        <authorList>
            <person name="Wiegand S."/>
            <person name="Jogler M."/>
            <person name="Boedeker C."/>
            <person name="Pinto D."/>
            <person name="Vollmers J."/>
            <person name="Rivas-Marin E."/>
            <person name="Kohn T."/>
            <person name="Peeters S.H."/>
            <person name="Heuer A."/>
            <person name="Rast P."/>
            <person name="Oberbeckmann S."/>
            <person name="Bunk B."/>
            <person name="Jeske O."/>
            <person name="Meyerdierks A."/>
            <person name="Storesund J.E."/>
            <person name="Kallscheuer N."/>
            <person name="Luecker S."/>
            <person name="Lage O.M."/>
            <person name="Pohl T."/>
            <person name="Merkel B.J."/>
            <person name="Hornburger P."/>
            <person name="Mueller R.-W."/>
            <person name="Bruemmer F."/>
            <person name="Labrenz M."/>
            <person name="Spormann A.M."/>
            <person name="Op den Camp H."/>
            <person name="Overmann J."/>
            <person name="Amann R."/>
            <person name="Jetten M.S.M."/>
            <person name="Mascher T."/>
            <person name="Medema M.H."/>
            <person name="Devos D.P."/>
            <person name="Kaster A.-K."/>
            <person name="Ovreas L."/>
            <person name="Rohde M."/>
            <person name="Galperin M.Y."/>
            <person name="Jogler C."/>
        </authorList>
    </citation>
    <scope>NUCLEOTIDE SEQUENCE [LARGE SCALE GENOMIC DNA]</scope>
    <source>
        <strain evidence="1 2">TBK1r</strain>
    </source>
</reference>
<dbReference type="Proteomes" id="UP000318081">
    <property type="component" value="Chromosome"/>
</dbReference>
<accession>A0ABX5XQ50</accession>
<proteinExistence type="predicted"/>
<protein>
    <submittedName>
        <fullName evidence="1">Uncharacterized protein</fullName>
    </submittedName>
</protein>
<evidence type="ECO:0000313" key="1">
    <source>
        <dbReference type="EMBL" id="QDV84135.1"/>
    </source>
</evidence>
<dbReference type="RefSeq" id="WP_145211976.1">
    <property type="nucleotide sequence ID" value="NZ_CP036432.1"/>
</dbReference>
<sequence>MFNGEKTSISKDNLHTVVAEDYGDEHLLGRVYWLEGIGLGGDFDSLISLIETTIHSDQWESLGGSSTMSPAPGNRPGLVVSTTYQTHRQIEQLLQALRKNSFGLDAVHRRVAR</sequence>
<keyword evidence="2" id="KW-1185">Reference proteome</keyword>
<dbReference type="EMBL" id="CP036432">
    <property type="protein sequence ID" value="QDV84135.1"/>
    <property type="molecule type" value="Genomic_DNA"/>
</dbReference>
<name>A0ABX5XQ50_9BACT</name>
<evidence type="ECO:0000313" key="2">
    <source>
        <dbReference type="Proteomes" id="UP000318081"/>
    </source>
</evidence>
<organism evidence="1 2">
    <name type="scientific">Stieleria magnilauensis</name>
    <dbReference type="NCBI Taxonomy" id="2527963"/>
    <lineage>
        <taxon>Bacteria</taxon>
        <taxon>Pseudomonadati</taxon>
        <taxon>Planctomycetota</taxon>
        <taxon>Planctomycetia</taxon>
        <taxon>Pirellulales</taxon>
        <taxon>Pirellulaceae</taxon>
        <taxon>Stieleria</taxon>
    </lineage>
</organism>